<keyword evidence="1 5" id="KW-0678">Repressor</keyword>
<dbReference type="HAMAP" id="MF_00081">
    <property type="entry name" value="HrcA"/>
    <property type="match status" value="1"/>
</dbReference>
<dbReference type="SUPFAM" id="SSF55781">
    <property type="entry name" value="GAF domain-like"/>
    <property type="match status" value="1"/>
</dbReference>
<protein>
    <recommendedName>
        <fullName evidence="5">Heat-inducible transcription repressor HrcA</fullName>
    </recommendedName>
</protein>
<gene>
    <name evidence="5" type="primary">hrcA</name>
    <name evidence="7" type="ORF">BI350_10435</name>
</gene>
<dbReference type="InterPro" id="IPR036388">
    <property type="entry name" value="WH-like_DNA-bd_sf"/>
</dbReference>
<dbReference type="Gene3D" id="3.30.390.60">
    <property type="entry name" value="Heat-inducible transcription repressor hrca homolog, domain 3"/>
    <property type="match status" value="1"/>
</dbReference>
<dbReference type="PIRSF" id="PIRSF005485">
    <property type="entry name" value="HrcA"/>
    <property type="match status" value="1"/>
</dbReference>
<evidence type="ECO:0000313" key="8">
    <source>
        <dbReference type="Proteomes" id="UP000185746"/>
    </source>
</evidence>
<evidence type="ECO:0000259" key="6">
    <source>
        <dbReference type="Pfam" id="PF01628"/>
    </source>
</evidence>
<sequence>MLTNRQLLILQLTVDDYIQSAQPVGSRQLSKKPEAPFSPATIRNEMADLEEMGFLEKTHTSSGRIPSEQGYRFYVDHLLTESKLNREDSQQLSSIFQQKIMETEELIRKSATIISDLTNYTSILLGPDSSMHAVRRFSIVPLDQNTAVAIIVMDNGQVENRLFNVPKGFSASDIEKMVNILNERLVGTPLVHLHKKLIQETRAILEKHIDRAGELYASFKEAIAITPEERLYFGGKLNMINQPEFHDIEKMKTFIDLIEKGTHATSIFENIHPGIAVKIGSENKHNAMTDFSVITATYSADEMTNGSIAIIGPKRMDYGRVITLLNLLSHDLSRELARLTIGNGTAGRENNDET</sequence>
<dbReference type="InterPro" id="IPR036390">
    <property type="entry name" value="WH_DNA-bd_sf"/>
</dbReference>
<feature type="domain" description="Heat-inducible transcription repressor HrcA C-terminal" evidence="6">
    <location>
        <begin position="104"/>
        <end position="322"/>
    </location>
</feature>
<dbReference type="SUPFAM" id="SSF46785">
    <property type="entry name" value="Winged helix' DNA-binding domain"/>
    <property type="match status" value="1"/>
</dbReference>
<evidence type="ECO:0000256" key="3">
    <source>
        <dbReference type="ARBA" id="ARBA00023016"/>
    </source>
</evidence>
<evidence type="ECO:0000256" key="4">
    <source>
        <dbReference type="ARBA" id="ARBA00023163"/>
    </source>
</evidence>
<dbReference type="Gene3D" id="1.10.10.10">
    <property type="entry name" value="Winged helix-like DNA-binding domain superfamily/Winged helix DNA-binding domain"/>
    <property type="match status" value="1"/>
</dbReference>
<keyword evidence="8" id="KW-1185">Reference proteome</keyword>
<keyword evidence="3 5" id="KW-0346">Stress response</keyword>
<dbReference type="AlphaFoldDB" id="A0A1D8JGU4"/>
<comment type="function">
    <text evidence="5">Negative regulator of class I heat shock genes (grpE-dnaK-dnaJ and groELS operons). Prevents heat-shock induction of these operons.</text>
</comment>
<evidence type="ECO:0000256" key="2">
    <source>
        <dbReference type="ARBA" id="ARBA00023015"/>
    </source>
</evidence>
<name>A0A1D8JGU4_9BACL</name>
<organism evidence="7 8">
    <name type="scientific">Sporosarcina ureilytica</name>
    <dbReference type="NCBI Taxonomy" id="298596"/>
    <lineage>
        <taxon>Bacteria</taxon>
        <taxon>Bacillati</taxon>
        <taxon>Bacillota</taxon>
        <taxon>Bacilli</taxon>
        <taxon>Bacillales</taxon>
        <taxon>Caryophanaceae</taxon>
        <taxon>Sporosarcina</taxon>
    </lineage>
</organism>
<dbReference type="GO" id="GO:0045892">
    <property type="term" value="P:negative regulation of DNA-templated transcription"/>
    <property type="evidence" value="ECO:0007669"/>
    <property type="project" value="UniProtKB-UniRule"/>
</dbReference>
<keyword evidence="2 5" id="KW-0805">Transcription regulation</keyword>
<dbReference type="NCBIfam" id="TIGR00331">
    <property type="entry name" value="hrcA"/>
    <property type="match status" value="1"/>
</dbReference>
<keyword evidence="4 5" id="KW-0804">Transcription</keyword>
<dbReference type="EMBL" id="CP017560">
    <property type="protein sequence ID" value="AOV07913.1"/>
    <property type="molecule type" value="Genomic_DNA"/>
</dbReference>
<evidence type="ECO:0000256" key="1">
    <source>
        <dbReference type="ARBA" id="ARBA00022491"/>
    </source>
</evidence>
<comment type="similarity">
    <text evidence="5">Belongs to the HrcA family.</text>
</comment>
<dbReference type="InterPro" id="IPR002571">
    <property type="entry name" value="HrcA"/>
</dbReference>
<evidence type="ECO:0000256" key="5">
    <source>
        <dbReference type="HAMAP-Rule" id="MF_00081"/>
    </source>
</evidence>
<reference evidence="7 8" key="1">
    <citation type="submission" date="2016-09" db="EMBL/GenBank/DDBJ databases">
        <title>Complete genome sequence of the Lysinibacillus sphaericus LMG 22257, a specie of Bacillus with ureolytic activity that can effectively biodeposit calcium carbonate.</title>
        <authorList>
            <person name="Yan W."/>
        </authorList>
    </citation>
    <scope>NUCLEOTIDE SEQUENCE [LARGE SCALE GENOMIC DNA]</scope>
    <source>
        <strain evidence="7 8">LMG 22257</strain>
    </source>
</reference>
<dbReference type="Proteomes" id="UP000185746">
    <property type="component" value="Chromosome"/>
</dbReference>
<dbReference type="PANTHER" id="PTHR34824">
    <property type="entry name" value="HEAT-INDUCIBLE TRANSCRIPTION REPRESSOR HRCA"/>
    <property type="match status" value="1"/>
</dbReference>
<dbReference type="InterPro" id="IPR021153">
    <property type="entry name" value="HrcA_C"/>
</dbReference>
<dbReference type="PANTHER" id="PTHR34824:SF1">
    <property type="entry name" value="HEAT-INDUCIBLE TRANSCRIPTION REPRESSOR HRCA"/>
    <property type="match status" value="1"/>
</dbReference>
<dbReference type="RefSeq" id="WP_075528059.1">
    <property type="nucleotide sequence ID" value="NZ_CP017560.1"/>
</dbReference>
<dbReference type="GO" id="GO:0003677">
    <property type="term" value="F:DNA binding"/>
    <property type="evidence" value="ECO:0007669"/>
    <property type="project" value="InterPro"/>
</dbReference>
<dbReference type="InterPro" id="IPR023120">
    <property type="entry name" value="WHTH_transcript_rep_HrcA_IDD"/>
</dbReference>
<proteinExistence type="inferred from homology"/>
<dbReference type="Gene3D" id="3.30.450.40">
    <property type="match status" value="1"/>
</dbReference>
<accession>A0A1D8JGU4</accession>
<evidence type="ECO:0000313" key="7">
    <source>
        <dbReference type="EMBL" id="AOV07913.1"/>
    </source>
</evidence>
<dbReference type="Pfam" id="PF01628">
    <property type="entry name" value="HrcA"/>
    <property type="match status" value="1"/>
</dbReference>
<dbReference type="InterPro" id="IPR029016">
    <property type="entry name" value="GAF-like_dom_sf"/>
</dbReference>
<dbReference type="KEGG" id="surl:BI350_10435"/>